<gene>
    <name evidence="1" type="ORF">SMTD_LOCUS19185</name>
</gene>
<dbReference type="STRING" id="31246.A0A183PXU9"/>
<dbReference type="Proteomes" id="UP000269396">
    <property type="component" value="Unassembled WGS sequence"/>
</dbReference>
<sequence>METIISIVDSIIQRSIDYVQKLNSDSSKVDINHGNFENTQQHDATIG</sequence>
<protein>
    <submittedName>
        <fullName evidence="1">Uncharacterized protein</fullName>
    </submittedName>
</protein>
<dbReference type="AlphaFoldDB" id="A0A183PXU9"/>
<accession>A0A183PXU9</accession>
<organism evidence="1 2">
    <name type="scientific">Schistosoma mattheei</name>
    <dbReference type="NCBI Taxonomy" id="31246"/>
    <lineage>
        <taxon>Eukaryota</taxon>
        <taxon>Metazoa</taxon>
        <taxon>Spiralia</taxon>
        <taxon>Lophotrochozoa</taxon>
        <taxon>Platyhelminthes</taxon>
        <taxon>Trematoda</taxon>
        <taxon>Digenea</taxon>
        <taxon>Strigeidida</taxon>
        <taxon>Schistosomatoidea</taxon>
        <taxon>Schistosomatidae</taxon>
        <taxon>Schistosoma</taxon>
    </lineage>
</organism>
<evidence type="ECO:0000313" key="2">
    <source>
        <dbReference type="Proteomes" id="UP000269396"/>
    </source>
</evidence>
<evidence type="ECO:0000313" key="1">
    <source>
        <dbReference type="EMBL" id="VDP79121.1"/>
    </source>
</evidence>
<reference evidence="1 2" key="1">
    <citation type="submission" date="2018-11" db="EMBL/GenBank/DDBJ databases">
        <authorList>
            <consortium name="Pathogen Informatics"/>
        </authorList>
    </citation>
    <scope>NUCLEOTIDE SEQUENCE [LARGE SCALE GENOMIC DNA]</scope>
    <source>
        <strain>Denwood</strain>
        <strain evidence="2">Zambia</strain>
    </source>
</reference>
<name>A0A183PXU9_9TREM</name>
<proteinExistence type="predicted"/>
<dbReference type="EMBL" id="UZAL01041834">
    <property type="protein sequence ID" value="VDP79121.1"/>
    <property type="molecule type" value="Genomic_DNA"/>
</dbReference>
<keyword evidence="2" id="KW-1185">Reference proteome</keyword>